<dbReference type="PANTHER" id="PTHR11987:SF53">
    <property type="entry name" value="ALPHA-2,8-SIALYLTRANSFERASE 8F-LIKE"/>
    <property type="match status" value="1"/>
</dbReference>
<feature type="compositionally biased region" description="Acidic residues" evidence="11">
    <location>
        <begin position="189"/>
        <end position="198"/>
    </location>
</feature>
<feature type="compositionally biased region" description="Basic and acidic residues" evidence="11">
    <location>
        <begin position="202"/>
        <end position="245"/>
    </location>
</feature>
<dbReference type="GO" id="GO:0009311">
    <property type="term" value="P:oligosaccharide metabolic process"/>
    <property type="evidence" value="ECO:0000318"/>
    <property type="project" value="GO_Central"/>
</dbReference>
<evidence type="ECO:0000256" key="5">
    <source>
        <dbReference type="ARBA" id="ARBA00022692"/>
    </source>
</evidence>
<dbReference type="KEGG" id="bfo:118411931"/>
<keyword evidence="7 12" id="KW-1133">Transmembrane helix</keyword>
<dbReference type="RefSeq" id="XP_035670342.1">
    <property type="nucleotide sequence ID" value="XM_035814449.1"/>
</dbReference>
<evidence type="ECO:0000256" key="3">
    <source>
        <dbReference type="ARBA" id="ARBA00022676"/>
    </source>
</evidence>
<keyword evidence="10" id="KW-0325">Glycoprotein</keyword>
<dbReference type="GO" id="GO:0006491">
    <property type="term" value="P:N-glycan processing"/>
    <property type="evidence" value="ECO:0000318"/>
    <property type="project" value="GO_Central"/>
</dbReference>
<feature type="region of interest" description="Disordered" evidence="11">
    <location>
        <begin position="110"/>
        <end position="260"/>
    </location>
</feature>
<keyword evidence="6" id="KW-0735">Signal-anchor</keyword>
<keyword evidence="3" id="KW-0328">Glycosyltransferase</keyword>
<evidence type="ECO:0000256" key="6">
    <source>
        <dbReference type="ARBA" id="ARBA00022968"/>
    </source>
</evidence>
<dbReference type="InterPro" id="IPR050943">
    <property type="entry name" value="Glycosyltr_29_Sialyltrsf"/>
</dbReference>
<keyword evidence="8" id="KW-0333">Golgi apparatus</keyword>
<reference evidence="14" key="3">
    <citation type="submission" date="2025-08" db="UniProtKB">
        <authorList>
            <consortium name="RefSeq"/>
        </authorList>
    </citation>
    <scope>IDENTIFICATION</scope>
</reference>
<evidence type="ECO:0000313" key="14">
    <source>
        <dbReference type="RefSeq" id="XP_035670342.1"/>
    </source>
</evidence>
<dbReference type="InterPro" id="IPR001675">
    <property type="entry name" value="Glyco_trans_29"/>
</dbReference>
<comment type="similarity">
    <text evidence="2">Belongs to the glycosyltransferase 29 family.</text>
</comment>
<dbReference type="OrthoDB" id="10029471at2759"/>
<keyword evidence="4" id="KW-0808">Transferase</keyword>
<accession>A0A9J7KTQ6</accession>
<evidence type="ECO:0000256" key="12">
    <source>
        <dbReference type="SAM" id="Phobius"/>
    </source>
</evidence>
<dbReference type="GeneID" id="118411931"/>
<evidence type="ECO:0000256" key="9">
    <source>
        <dbReference type="ARBA" id="ARBA00023136"/>
    </source>
</evidence>
<name>A0A9J7KTQ6_BRAFL</name>
<reference evidence="13" key="2">
    <citation type="journal article" date="2020" name="Nat. Ecol. Evol.">
        <title>Deeply conserved synteny resolves early events in vertebrate evolution.</title>
        <authorList>
            <person name="Simakov O."/>
            <person name="Marletaz F."/>
            <person name="Yue J.X."/>
            <person name="O'Connell B."/>
            <person name="Jenkins J."/>
            <person name="Brandt A."/>
            <person name="Calef R."/>
            <person name="Tung C.H."/>
            <person name="Huang T.K."/>
            <person name="Schmutz J."/>
            <person name="Satoh N."/>
            <person name="Yu J.K."/>
            <person name="Putnam N.H."/>
            <person name="Green R.E."/>
            <person name="Rokhsar D.S."/>
        </authorList>
    </citation>
    <scope>NUCLEOTIDE SEQUENCE [LARGE SCALE GENOMIC DNA]</scope>
    <source>
        <strain evidence="13">S238N-H82</strain>
    </source>
</reference>
<dbReference type="InterPro" id="IPR038578">
    <property type="entry name" value="GT29-like_sf"/>
</dbReference>
<sequence length="532" mass="60203">MLDSFMKVDIALALKTSPIRKKRSTIFRMDINRIQYAFLFFVALSGSYFMGLITTLRSAPPIPIQTKGPPGSEILQGVPQVGELKLVRRNDVALENHKLVAAENGEGEAIEFEWGKGPPTSEEMRESFGGGDSGESGDNEEKKEGERNEEEEPEEEGGNVDYDIRGDAHEKDTSDDEDGDEKEKSKNNEDEEPEEEGGNVDYDIRGDAHKDSSDEEKEDHADKQSGGDKEDKSEEKEEENKKNADEPINDNIDDDNDIRSLISSKMPPGLDLVDFNNIEIDVKKCFDKLQYIAGCNRDNAMKRQRTCAVVGNSGIISQSGCGKAIDEHDFVIRMNFPNLKDHKKDVGEKTSLMVVGRHVLSIMYKCIKDKHDCKVLKRLDDQDQTYVYHPEPLVDLETRTPRRPYKKFTYIKKYVSTKTNVVNFLYSMSSAIERIKELGKSLAERFPETPSNGAVAYSLALSFCDQVDLYGFFPFKKYQDKTVSQHYHGDPELAGDEFNEAALEQEWGYMRELESRGALSFHIDTCQSKKDK</sequence>
<dbReference type="Pfam" id="PF00777">
    <property type="entry name" value="Glyco_transf_29"/>
    <property type="match status" value="1"/>
</dbReference>
<dbReference type="Proteomes" id="UP000001554">
    <property type="component" value="Chromosome 3"/>
</dbReference>
<evidence type="ECO:0000256" key="7">
    <source>
        <dbReference type="ARBA" id="ARBA00022989"/>
    </source>
</evidence>
<dbReference type="PANTHER" id="PTHR11987">
    <property type="entry name" value="ALPHA-2,8-SIALYLTRANSFERASE"/>
    <property type="match status" value="1"/>
</dbReference>
<evidence type="ECO:0000313" key="13">
    <source>
        <dbReference type="Proteomes" id="UP000001554"/>
    </source>
</evidence>
<evidence type="ECO:0000256" key="1">
    <source>
        <dbReference type="ARBA" id="ARBA00004323"/>
    </source>
</evidence>
<keyword evidence="13" id="KW-1185">Reference proteome</keyword>
<dbReference type="OMA" id="FNTVNCE"/>
<dbReference type="GO" id="GO:0003828">
    <property type="term" value="F:alpha-N-acetylneuraminate alpha-2,8-sialyltransferase activity"/>
    <property type="evidence" value="ECO:0000318"/>
    <property type="project" value="GO_Central"/>
</dbReference>
<keyword evidence="9 12" id="KW-0472">Membrane</keyword>
<feature type="transmembrane region" description="Helical" evidence="12">
    <location>
        <begin position="36"/>
        <end position="56"/>
    </location>
</feature>
<keyword evidence="5 12" id="KW-0812">Transmembrane</keyword>
<protein>
    <submittedName>
        <fullName evidence="14">Uncharacterized protein LOC118411931</fullName>
    </submittedName>
</protein>
<evidence type="ECO:0000256" key="4">
    <source>
        <dbReference type="ARBA" id="ARBA00022679"/>
    </source>
</evidence>
<dbReference type="AlphaFoldDB" id="A0A9J7KTQ6"/>
<organism evidence="13 14">
    <name type="scientific">Branchiostoma floridae</name>
    <name type="common">Florida lancelet</name>
    <name type="synonym">Amphioxus</name>
    <dbReference type="NCBI Taxonomy" id="7739"/>
    <lineage>
        <taxon>Eukaryota</taxon>
        <taxon>Metazoa</taxon>
        <taxon>Chordata</taxon>
        <taxon>Cephalochordata</taxon>
        <taxon>Leptocardii</taxon>
        <taxon>Amphioxiformes</taxon>
        <taxon>Branchiostomatidae</taxon>
        <taxon>Branchiostoma</taxon>
    </lineage>
</organism>
<feature type="compositionally biased region" description="Acidic residues" evidence="11">
    <location>
        <begin position="247"/>
        <end position="256"/>
    </location>
</feature>
<evidence type="ECO:0000256" key="10">
    <source>
        <dbReference type="ARBA" id="ARBA00023180"/>
    </source>
</evidence>
<feature type="compositionally biased region" description="Basic and acidic residues" evidence="11">
    <location>
        <begin position="162"/>
        <end position="172"/>
    </location>
</feature>
<feature type="compositionally biased region" description="Acidic residues" evidence="11">
    <location>
        <begin position="147"/>
        <end position="158"/>
    </location>
</feature>
<gene>
    <name evidence="14" type="primary">LOC118411931</name>
</gene>
<proteinExistence type="inferred from homology"/>
<comment type="subcellular location">
    <subcellularLocation>
        <location evidence="1">Golgi apparatus membrane</location>
        <topology evidence="1">Single-pass type II membrane protein</topology>
    </subcellularLocation>
</comment>
<evidence type="ECO:0000256" key="2">
    <source>
        <dbReference type="ARBA" id="ARBA00006003"/>
    </source>
</evidence>
<dbReference type="GO" id="GO:0000139">
    <property type="term" value="C:Golgi membrane"/>
    <property type="evidence" value="ECO:0007669"/>
    <property type="project" value="UniProtKB-SubCell"/>
</dbReference>
<dbReference type="Gene3D" id="3.90.1480.20">
    <property type="entry name" value="Glycosyl transferase family 29"/>
    <property type="match status" value="1"/>
</dbReference>
<evidence type="ECO:0000256" key="11">
    <source>
        <dbReference type="SAM" id="MobiDB-lite"/>
    </source>
</evidence>
<evidence type="ECO:0000256" key="8">
    <source>
        <dbReference type="ARBA" id="ARBA00023034"/>
    </source>
</evidence>
<reference evidence="14" key="1">
    <citation type="journal article" date="2016" name="Genome Biol. Evol.">
        <title>Conserved non-coding elements in the most distant genera of cephalochordates: the Goldilocks principle.</title>
        <authorList>
            <person name="Yue J.X."/>
            <person name="Kozmikova I."/>
            <person name="Ono H."/>
            <person name="Nossa C.W."/>
            <person name="Kozmik Z."/>
            <person name="Putnam N.H."/>
            <person name="Yu J.K."/>
            <person name="Holland L.Z."/>
        </authorList>
    </citation>
    <scope>NUCLEOTIDE SEQUENCE</scope>
</reference>